<organism evidence="1">
    <name type="scientific">Setaria italica</name>
    <name type="common">Foxtail millet</name>
    <name type="synonym">Panicum italicum</name>
    <dbReference type="NCBI Taxonomy" id="4555"/>
    <lineage>
        <taxon>Eukaryota</taxon>
        <taxon>Viridiplantae</taxon>
        <taxon>Streptophyta</taxon>
        <taxon>Embryophyta</taxon>
        <taxon>Tracheophyta</taxon>
        <taxon>Spermatophyta</taxon>
        <taxon>Magnoliopsida</taxon>
        <taxon>Liliopsida</taxon>
        <taxon>Poales</taxon>
        <taxon>Poaceae</taxon>
        <taxon>PACMAD clade</taxon>
        <taxon>Panicoideae</taxon>
        <taxon>Panicodae</taxon>
        <taxon>Paniceae</taxon>
        <taxon>Cenchrinae</taxon>
        <taxon>Setaria</taxon>
    </lineage>
</organism>
<gene>
    <name evidence="1" type="ORF">SETIT_1G065000v2</name>
</gene>
<protein>
    <recommendedName>
        <fullName evidence="2">Reverse transcriptase zinc-binding domain-containing protein</fullName>
    </recommendedName>
</protein>
<dbReference type="OrthoDB" id="696485at2759"/>
<reference evidence="1" key="2">
    <citation type="submission" date="2015-07" db="EMBL/GenBank/DDBJ databases">
        <authorList>
            <person name="Noorani M."/>
        </authorList>
    </citation>
    <scope>NUCLEOTIDE SEQUENCE</scope>
    <source>
        <strain evidence="1">Yugu1</strain>
    </source>
</reference>
<name>A0A368PHT8_SETIT</name>
<evidence type="ECO:0008006" key="2">
    <source>
        <dbReference type="Google" id="ProtNLM"/>
    </source>
</evidence>
<proteinExistence type="predicted"/>
<reference evidence="1" key="1">
    <citation type="journal article" date="2012" name="Nat. Biotechnol.">
        <title>Reference genome sequence of the model plant Setaria.</title>
        <authorList>
            <person name="Bennetzen J.L."/>
            <person name="Schmutz J."/>
            <person name="Wang H."/>
            <person name="Percifield R."/>
            <person name="Hawkins J."/>
            <person name="Pontaroli A.C."/>
            <person name="Estep M."/>
            <person name="Feng L."/>
            <person name="Vaughn J.N."/>
            <person name="Grimwood J."/>
            <person name="Jenkins J."/>
            <person name="Barry K."/>
            <person name="Lindquist E."/>
            <person name="Hellsten U."/>
            <person name="Deshpande S."/>
            <person name="Wang X."/>
            <person name="Wu X."/>
            <person name="Mitros T."/>
            <person name="Triplett J."/>
            <person name="Yang X."/>
            <person name="Ye C.Y."/>
            <person name="Mauro-Herrera M."/>
            <person name="Wang L."/>
            <person name="Li P."/>
            <person name="Sharma M."/>
            <person name="Sharma R."/>
            <person name="Ronald P.C."/>
            <person name="Panaud O."/>
            <person name="Kellogg E.A."/>
            <person name="Brutnell T.P."/>
            <person name="Doust A.N."/>
            <person name="Tuskan G.A."/>
            <person name="Rokhsar D."/>
            <person name="Devos K.M."/>
        </authorList>
    </citation>
    <scope>NUCLEOTIDE SEQUENCE [LARGE SCALE GENOMIC DNA]</scope>
    <source>
        <strain evidence="1">Yugu1</strain>
    </source>
</reference>
<sequence>MERTVWSMIHAALGLSQPRSVSDMFGSWLWGIEKELKPLILLGAAATCWSLWLCRNDIIFGNKHNPSPMQVIYSIIHLLRTWAVLEKPAS</sequence>
<accession>A0A368PHT8</accession>
<dbReference type="AlphaFoldDB" id="A0A368PHT8"/>
<dbReference type="EMBL" id="CM003528">
    <property type="protein sequence ID" value="RCV05212.1"/>
    <property type="molecule type" value="Genomic_DNA"/>
</dbReference>
<evidence type="ECO:0000313" key="1">
    <source>
        <dbReference type="EMBL" id="RCV05212.1"/>
    </source>
</evidence>